<evidence type="ECO:0000313" key="3">
    <source>
        <dbReference type="Proteomes" id="UP000245466"/>
    </source>
</evidence>
<keyword evidence="1" id="KW-1133">Transmembrane helix</keyword>
<evidence type="ECO:0000256" key="1">
    <source>
        <dbReference type="SAM" id="Phobius"/>
    </source>
</evidence>
<keyword evidence="3" id="KW-1185">Reference proteome</keyword>
<protein>
    <submittedName>
        <fullName evidence="2">Uncharacterized protein</fullName>
    </submittedName>
</protein>
<organism evidence="2 3">
    <name type="scientific">Pontibacter virosus</name>
    <dbReference type="NCBI Taxonomy" id="1765052"/>
    <lineage>
        <taxon>Bacteria</taxon>
        <taxon>Pseudomonadati</taxon>
        <taxon>Bacteroidota</taxon>
        <taxon>Cytophagia</taxon>
        <taxon>Cytophagales</taxon>
        <taxon>Hymenobacteraceae</taxon>
        <taxon>Pontibacter</taxon>
    </lineage>
</organism>
<dbReference type="EMBL" id="QEKI01000002">
    <property type="protein sequence ID" value="PVY42935.1"/>
    <property type="molecule type" value="Genomic_DNA"/>
</dbReference>
<comment type="caution">
    <text evidence="2">The sequence shown here is derived from an EMBL/GenBank/DDBJ whole genome shotgun (WGS) entry which is preliminary data.</text>
</comment>
<keyword evidence="1" id="KW-0812">Transmembrane</keyword>
<dbReference type="Proteomes" id="UP000245466">
    <property type="component" value="Unassembled WGS sequence"/>
</dbReference>
<accession>A0A2U1B2N7</accession>
<dbReference type="AlphaFoldDB" id="A0A2U1B2N7"/>
<feature type="transmembrane region" description="Helical" evidence="1">
    <location>
        <begin position="26"/>
        <end position="42"/>
    </location>
</feature>
<proteinExistence type="predicted"/>
<keyword evidence="1" id="KW-0472">Membrane</keyword>
<name>A0A2U1B2N7_9BACT</name>
<sequence length="67" mass="8063">MTRTVFVILLVLQILCFLVWRHLGYSYSGAYLFLSMIVVLYFRRKYLAMKPYWGGELSDIPKYFSRK</sequence>
<reference evidence="2 3" key="1">
    <citation type="submission" date="2018-04" db="EMBL/GenBank/DDBJ databases">
        <title>Genomic Encyclopedia of Type Strains, Phase IV (KMG-IV): sequencing the most valuable type-strain genomes for metagenomic binning, comparative biology and taxonomic classification.</title>
        <authorList>
            <person name="Goeker M."/>
        </authorList>
    </citation>
    <scope>NUCLEOTIDE SEQUENCE [LARGE SCALE GENOMIC DNA]</scope>
    <source>
        <strain evidence="2 3">DSM 100231</strain>
    </source>
</reference>
<evidence type="ECO:0000313" key="2">
    <source>
        <dbReference type="EMBL" id="PVY42935.1"/>
    </source>
</evidence>
<gene>
    <name evidence="2" type="ORF">C8E01_102111</name>
</gene>